<name>A0A1D1UZB5_RAMVA</name>
<dbReference type="GO" id="GO:0000922">
    <property type="term" value="C:spindle pole"/>
    <property type="evidence" value="ECO:0007669"/>
    <property type="project" value="TreeGrafter"/>
</dbReference>
<evidence type="ECO:0000313" key="3">
    <source>
        <dbReference type="Proteomes" id="UP000186922"/>
    </source>
</evidence>
<dbReference type="InterPro" id="IPR015943">
    <property type="entry name" value="WD40/YVTN_repeat-like_dom_sf"/>
</dbReference>
<dbReference type="PANTHER" id="PTHR44414">
    <property type="entry name" value="PROTEIN NEDD1"/>
    <property type="match status" value="1"/>
</dbReference>
<dbReference type="PANTHER" id="PTHR44414:SF1">
    <property type="entry name" value="PROTEIN NEDD1"/>
    <property type="match status" value="1"/>
</dbReference>
<dbReference type="GO" id="GO:0036064">
    <property type="term" value="C:ciliary basal body"/>
    <property type="evidence" value="ECO:0007669"/>
    <property type="project" value="TreeGrafter"/>
</dbReference>
<evidence type="ECO:0000313" key="2">
    <source>
        <dbReference type="EMBL" id="GAU94946.1"/>
    </source>
</evidence>
<dbReference type="GO" id="GO:0005814">
    <property type="term" value="C:centriole"/>
    <property type="evidence" value="ECO:0007669"/>
    <property type="project" value="TreeGrafter"/>
</dbReference>
<evidence type="ECO:0000256" key="1">
    <source>
        <dbReference type="SAM" id="MobiDB-lite"/>
    </source>
</evidence>
<dbReference type="EMBL" id="BDGG01000003">
    <property type="protein sequence ID" value="GAU94946.1"/>
    <property type="molecule type" value="Genomic_DNA"/>
</dbReference>
<dbReference type="GO" id="GO:0005737">
    <property type="term" value="C:cytoplasm"/>
    <property type="evidence" value="ECO:0007669"/>
    <property type="project" value="TreeGrafter"/>
</dbReference>
<dbReference type="AlphaFoldDB" id="A0A1D1UZB5"/>
<dbReference type="GO" id="GO:0043015">
    <property type="term" value="F:gamma-tubulin binding"/>
    <property type="evidence" value="ECO:0007669"/>
    <property type="project" value="TreeGrafter"/>
</dbReference>
<proteinExistence type="predicted"/>
<accession>A0A1D1UZB5</accession>
<feature type="region of interest" description="Disordered" evidence="1">
    <location>
        <begin position="333"/>
        <end position="463"/>
    </location>
</feature>
<feature type="compositionally biased region" description="Polar residues" evidence="1">
    <location>
        <begin position="337"/>
        <end position="351"/>
    </location>
</feature>
<feature type="compositionally biased region" description="Low complexity" evidence="1">
    <location>
        <begin position="368"/>
        <end position="390"/>
    </location>
</feature>
<dbReference type="STRING" id="947166.A0A1D1UZB5"/>
<organism evidence="2 3">
    <name type="scientific">Ramazzottius varieornatus</name>
    <name type="common">Water bear</name>
    <name type="synonym">Tardigrade</name>
    <dbReference type="NCBI Taxonomy" id="947166"/>
    <lineage>
        <taxon>Eukaryota</taxon>
        <taxon>Metazoa</taxon>
        <taxon>Ecdysozoa</taxon>
        <taxon>Tardigrada</taxon>
        <taxon>Eutardigrada</taxon>
        <taxon>Parachela</taxon>
        <taxon>Hypsibioidea</taxon>
        <taxon>Ramazzottiidae</taxon>
        <taxon>Ramazzottius</taxon>
    </lineage>
</organism>
<dbReference type="InterPro" id="IPR036322">
    <property type="entry name" value="WD40_repeat_dom_sf"/>
</dbReference>
<dbReference type="GO" id="GO:0000278">
    <property type="term" value="P:mitotic cell cycle"/>
    <property type="evidence" value="ECO:0007669"/>
    <property type="project" value="TreeGrafter"/>
</dbReference>
<reference evidence="2 3" key="1">
    <citation type="journal article" date="2016" name="Nat. Commun.">
        <title>Extremotolerant tardigrade genome and improved radiotolerance of human cultured cells by tardigrade-unique protein.</title>
        <authorList>
            <person name="Hashimoto T."/>
            <person name="Horikawa D.D."/>
            <person name="Saito Y."/>
            <person name="Kuwahara H."/>
            <person name="Kozuka-Hata H."/>
            <person name="Shin-I T."/>
            <person name="Minakuchi Y."/>
            <person name="Ohishi K."/>
            <person name="Motoyama A."/>
            <person name="Aizu T."/>
            <person name="Enomoto A."/>
            <person name="Kondo K."/>
            <person name="Tanaka S."/>
            <person name="Hara Y."/>
            <person name="Koshikawa S."/>
            <person name="Sagara H."/>
            <person name="Miura T."/>
            <person name="Yokobori S."/>
            <person name="Miyagawa K."/>
            <person name="Suzuki Y."/>
            <person name="Kubo T."/>
            <person name="Oyama M."/>
            <person name="Kohara Y."/>
            <person name="Fujiyama A."/>
            <person name="Arakawa K."/>
            <person name="Katayama T."/>
            <person name="Toyoda A."/>
            <person name="Kunieda T."/>
        </authorList>
    </citation>
    <scope>NUCLEOTIDE SEQUENCE [LARGE SCALE GENOMIC DNA]</scope>
    <source>
        <strain evidence="2 3">YOKOZUNA-1</strain>
    </source>
</reference>
<protein>
    <submittedName>
        <fullName evidence="2">Uncharacterized protein</fullName>
    </submittedName>
</protein>
<keyword evidence="3" id="KW-1185">Reference proteome</keyword>
<sequence length="571" mass="61241">MASASWLLSVGDDTLKLWDHRAMTTVSTQKSIPPLTSLHAVSWSPKADCIAATALTKDKTCSIYLLDVGKKGFASPNFIDIFSDATKQPKSNQSICSITKVSRTLAVFSSAGSNIACARSDGQVDIYSRKSSSVLKTLPSTSSRQITAMCFCLDDTTLVAGDEHGKAELWNWTAADNSPRFTINTKQKRVTQLYQVPFSPSLVISTHSSGSVAIVDAQNGELAHTFELAHLDSCRDFAFSPINPFTAVSVGTDNRLVIYDMKDRKKLNEIVADNSLTAVAFFPNGREVACGTSTGKILVFDLSKGATVQRSITAHTSAILDLSFPPEMIRRQERASVPSTPQSNASIASSEASHHKKLSLNVEGKGLSSGSTSEPPSAAGPSAASGNTSGETKSRVARTVSLPKSKDTFKVPLPHAQSSVKAAHPPPASSLTTVKSRSGAVSEGGQGDAGSKMPPSSFVPTLQLNGSLDGVSLDSSVEVEKSKEPVSQADGIPVFWTEERVKALRDDIVMESQIACLDVHDVIHEYCSATTDRVLDVEDKIDLLRNEVRENRQILQLILQKLSALERNVLY</sequence>
<dbReference type="Gene3D" id="2.130.10.10">
    <property type="entry name" value="YVTN repeat-like/Quinoprotein amine dehydrogenase"/>
    <property type="match status" value="2"/>
</dbReference>
<dbReference type="GO" id="GO:0005813">
    <property type="term" value="C:centrosome"/>
    <property type="evidence" value="ECO:0007669"/>
    <property type="project" value="TreeGrafter"/>
</dbReference>
<dbReference type="InterPro" id="IPR052818">
    <property type="entry name" value="NEDD1_Spindle_Assembly"/>
</dbReference>
<dbReference type="GO" id="GO:0007020">
    <property type="term" value="P:microtubule nucleation"/>
    <property type="evidence" value="ECO:0007669"/>
    <property type="project" value="TreeGrafter"/>
</dbReference>
<dbReference type="InterPro" id="IPR001680">
    <property type="entry name" value="WD40_rpt"/>
</dbReference>
<dbReference type="SUPFAM" id="SSF50978">
    <property type="entry name" value="WD40 repeat-like"/>
    <property type="match status" value="2"/>
</dbReference>
<comment type="caution">
    <text evidence="2">The sequence shown here is derived from an EMBL/GenBank/DDBJ whole genome shotgun (WGS) entry which is preliminary data.</text>
</comment>
<gene>
    <name evidence="2" type="primary">RvY_06643</name>
    <name evidence="2" type="synonym">RvY_06643.1</name>
    <name evidence="2" type="ORF">RvY_06643-1</name>
</gene>
<dbReference type="Pfam" id="PF00400">
    <property type="entry name" value="WD40"/>
    <property type="match status" value="1"/>
</dbReference>
<dbReference type="OrthoDB" id="1602884at2759"/>
<dbReference type="Proteomes" id="UP000186922">
    <property type="component" value="Unassembled WGS sequence"/>
</dbReference>
<dbReference type="SMART" id="SM00320">
    <property type="entry name" value="WD40"/>
    <property type="match status" value="4"/>
</dbReference>